<comment type="caution">
    <text evidence="1">The sequence shown here is derived from an EMBL/GenBank/DDBJ whole genome shotgun (WGS) entry which is preliminary data.</text>
</comment>
<dbReference type="Proteomes" id="UP000299102">
    <property type="component" value="Unassembled WGS sequence"/>
</dbReference>
<dbReference type="EMBL" id="BGZK01000328">
    <property type="protein sequence ID" value="GBP37075.1"/>
    <property type="molecule type" value="Genomic_DNA"/>
</dbReference>
<name>A0A4C1VH57_EUMVA</name>
<keyword evidence="2" id="KW-1185">Reference proteome</keyword>
<dbReference type="STRING" id="151549.A0A4C1VH57"/>
<sequence length="231" mass="26819">MLERYSYFYSFDRRNKFDSRFYPARNSTRLRNFPNDNILRERNKGTFSRQREGSGAGLRARWNSLTKNGTDLRLGVRALLIIARLTVDEKTVQRRWSPRTVELFDENGTDLRLSVRALLIIARLTVDEKTVQRRCGAGLRARWNSLTKNGTDLRLGVRALLIIARLTVDEKTVQRRWSPRTVELFNEERHRLETWRTGAAYHRSTDCERENGAAALVSAHGGALRRRTAQT</sequence>
<protein>
    <submittedName>
        <fullName evidence="1">Uncharacterized protein</fullName>
    </submittedName>
</protein>
<organism evidence="1 2">
    <name type="scientific">Eumeta variegata</name>
    <name type="common">Bagworm moth</name>
    <name type="synonym">Eumeta japonica</name>
    <dbReference type="NCBI Taxonomy" id="151549"/>
    <lineage>
        <taxon>Eukaryota</taxon>
        <taxon>Metazoa</taxon>
        <taxon>Ecdysozoa</taxon>
        <taxon>Arthropoda</taxon>
        <taxon>Hexapoda</taxon>
        <taxon>Insecta</taxon>
        <taxon>Pterygota</taxon>
        <taxon>Neoptera</taxon>
        <taxon>Endopterygota</taxon>
        <taxon>Lepidoptera</taxon>
        <taxon>Glossata</taxon>
        <taxon>Ditrysia</taxon>
        <taxon>Tineoidea</taxon>
        <taxon>Psychidae</taxon>
        <taxon>Oiketicinae</taxon>
        <taxon>Eumeta</taxon>
    </lineage>
</organism>
<accession>A0A4C1VH57</accession>
<evidence type="ECO:0000313" key="2">
    <source>
        <dbReference type="Proteomes" id="UP000299102"/>
    </source>
</evidence>
<evidence type="ECO:0000313" key="1">
    <source>
        <dbReference type="EMBL" id="GBP37075.1"/>
    </source>
</evidence>
<gene>
    <name evidence="1" type="ORF">EVAR_19204_1</name>
</gene>
<reference evidence="1 2" key="1">
    <citation type="journal article" date="2019" name="Commun. Biol.">
        <title>The bagworm genome reveals a unique fibroin gene that provides high tensile strength.</title>
        <authorList>
            <person name="Kono N."/>
            <person name="Nakamura H."/>
            <person name="Ohtoshi R."/>
            <person name="Tomita M."/>
            <person name="Numata K."/>
            <person name="Arakawa K."/>
        </authorList>
    </citation>
    <scope>NUCLEOTIDE SEQUENCE [LARGE SCALE GENOMIC DNA]</scope>
</reference>
<proteinExistence type="predicted"/>
<dbReference type="AlphaFoldDB" id="A0A4C1VH57"/>